<evidence type="ECO:0000313" key="1">
    <source>
        <dbReference type="EMBL" id="KAK3731686.1"/>
    </source>
</evidence>
<dbReference type="AlphaFoldDB" id="A0AAE0Y3B3"/>
<evidence type="ECO:0000313" key="2">
    <source>
        <dbReference type="Proteomes" id="UP001283361"/>
    </source>
</evidence>
<reference evidence="1" key="1">
    <citation type="journal article" date="2023" name="G3 (Bethesda)">
        <title>A reference genome for the long-term kleptoplast-retaining sea slug Elysia crispata morphotype clarki.</title>
        <authorList>
            <person name="Eastman K.E."/>
            <person name="Pendleton A.L."/>
            <person name="Shaikh M.A."/>
            <person name="Suttiyut T."/>
            <person name="Ogas R."/>
            <person name="Tomko P."/>
            <person name="Gavelis G."/>
            <person name="Widhalm J.R."/>
            <person name="Wisecaver J.H."/>
        </authorList>
    </citation>
    <scope>NUCLEOTIDE SEQUENCE</scope>
    <source>
        <strain evidence="1">ECLA1</strain>
    </source>
</reference>
<sequence>MPRSRSALCLRLLCPLPYPYNGLRQTRSASPQVKCVDLRAHKTPSVCYEYHNSEFIKHHLPERDGSTCECYIMLLLLAEGLLYLYFYNATVTGTIVLSPLMPAPVTSGQVKNSFLIGWLTPCGCLAADRVPGHPGNTGLNTLAGHWSSSKSYQR</sequence>
<comment type="caution">
    <text evidence="1">The sequence shown here is derived from an EMBL/GenBank/DDBJ whole genome shotgun (WGS) entry which is preliminary data.</text>
</comment>
<dbReference type="Proteomes" id="UP001283361">
    <property type="component" value="Unassembled WGS sequence"/>
</dbReference>
<proteinExistence type="predicted"/>
<accession>A0AAE0Y3B3</accession>
<dbReference type="EMBL" id="JAWDGP010006989">
    <property type="protein sequence ID" value="KAK3731686.1"/>
    <property type="molecule type" value="Genomic_DNA"/>
</dbReference>
<gene>
    <name evidence="1" type="ORF">RRG08_035356</name>
</gene>
<protein>
    <submittedName>
        <fullName evidence="1">Uncharacterized protein</fullName>
    </submittedName>
</protein>
<keyword evidence="2" id="KW-1185">Reference proteome</keyword>
<name>A0AAE0Y3B3_9GAST</name>
<organism evidence="1 2">
    <name type="scientific">Elysia crispata</name>
    <name type="common">lettuce slug</name>
    <dbReference type="NCBI Taxonomy" id="231223"/>
    <lineage>
        <taxon>Eukaryota</taxon>
        <taxon>Metazoa</taxon>
        <taxon>Spiralia</taxon>
        <taxon>Lophotrochozoa</taxon>
        <taxon>Mollusca</taxon>
        <taxon>Gastropoda</taxon>
        <taxon>Heterobranchia</taxon>
        <taxon>Euthyneura</taxon>
        <taxon>Panpulmonata</taxon>
        <taxon>Sacoglossa</taxon>
        <taxon>Placobranchoidea</taxon>
        <taxon>Plakobranchidae</taxon>
        <taxon>Elysia</taxon>
    </lineage>
</organism>